<geneLocation type="mitochondrion" evidence="2"/>
<feature type="transmembrane region" description="Helical" evidence="1">
    <location>
        <begin position="12"/>
        <end position="31"/>
    </location>
</feature>
<keyword evidence="2" id="KW-0496">Mitochondrion</keyword>
<sequence length="69" mass="7939">MSHIKDFYWYTNLVYLVRVAPILLTTGMLLVNKAQTKTMQLVCEYYILYGMLAILVLDNLTQGIPNVIV</sequence>
<reference evidence="2" key="1">
    <citation type="submission" date="2017-03" db="EMBL/GenBank/DDBJ databases">
        <title>The mitochondrial genome of the carnivorous plant Utricularia reniformis (Lentibulariaceae): structure, comparative analysis and evolutionary landmarks.</title>
        <authorList>
            <person name="Silva S.R."/>
            <person name="Alvarenga D.O."/>
            <person name="Michael T.P."/>
            <person name="Miranda V.F.O."/>
            <person name="Varani A.M."/>
        </authorList>
    </citation>
    <scope>NUCLEOTIDE SEQUENCE</scope>
</reference>
<proteinExistence type="predicted"/>
<accession>A0A1Y0B0J7</accession>
<dbReference type="AlphaFoldDB" id="A0A1Y0B0J7"/>
<gene>
    <name evidence="2" type="ORF">AEK19_MT0670</name>
</gene>
<keyword evidence="1" id="KW-0812">Transmembrane</keyword>
<evidence type="ECO:0000313" key="2">
    <source>
        <dbReference type="EMBL" id="ART30920.1"/>
    </source>
</evidence>
<organism evidence="2">
    <name type="scientific">Utricularia reniformis</name>
    <dbReference type="NCBI Taxonomy" id="192314"/>
    <lineage>
        <taxon>Eukaryota</taxon>
        <taxon>Viridiplantae</taxon>
        <taxon>Streptophyta</taxon>
        <taxon>Embryophyta</taxon>
        <taxon>Tracheophyta</taxon>
        <taxon>Spermatophyta</taxon>
        <taxon>Magnoliopsida</taxon>
        <taxon>eudicotyledons</taxon>
        <taxon>Gunneridae</taxon>
        <taxon>Pentapetalae</taxon>
        <taxon>asterids</taxon>
        <taxon>lamiids</taxon>
        <taxon>Lamiales</taxon>
        <taxon>Lentibulariaceae</taxon>
        <taxon>Utricularia</taxon>
    </lineage>
</organism>
<keyword evidence="1" id="KW-1133">Transmembrane helix</keyword>
<name>A0A1Y0B0J7_9LAMI</name>
<evidence type="ECO:0000256" key="1">
    <source>
        <dbReference type="SAM" id="Phobius"/>
    </source>
</evidence>
<dbReference type="EMBL" id="KY774314">
    <property type="protein sequence ID" value="ART30920.1"/>
    <property type="molecule type" value="Genomic_DNA"/>
</dbReference>
<feature type="transmembrane region" description="Helical" evidence="1">
    <location>
        <begin position="43"/>
        <end position="64"/>
    </location>
</feature>
<protein>
    <submittedName>
        <fullName evidence="2">Uncharacterized protein</fullName>
    </submittedName>
</protein>
<keyword evidence="1" id="KW-0472">Membrane</keyword>